<dbReference type="NCBIfam" id="TIGR01683">
    <property type="entry name" value="thiS"/>
    <property type="match status" value="1"/>
</dbReference>
<dbReference type="PANTHER" id="PTHR34472:SF1">
    <property type="entry name" value="SULFUR CARRIER PROTEIN THIS"/>
    <property type="match status" value="1"/>
</dbReference>
<dbReference type="InterPro" id="IPR012675">
    <property type="entry name" value="Beta-grasp_dom_sf"/>
</dbReference>
<protein>
    <submittedName>
        <fullName evidence="1">Sulfur carrier protein ThiS</fullName>
    </submittedName>
</protein>
<evidence type="ECO:0000313" key="2">
    <source>
        <dbReference type="Proteomes" id="UP000703590"/>
    </source>
</evidence>
<keyword evidence="2" id="KW-1185">Reference proteome</keyword>
<reference evidence="1 2" key="3">
    <citation type="submission" date="2021-02" db="EMBL/GenBank/DDBJ databases">
        <authorList>
            <person name="Merkel A.Y."/>
        </authorList>
    </citation>
    <scope>NUCLEOTIDE SEQUENCE [LARGE SCALE GENOMIC DNA]</scope>
    <source>
        <strain evidence="1 2">T05b</strain>
    </source>
</reference>
<dbReference type="InterPro" id="IPR016155">
    <property type="entry name" value="Mopterin_synth/thiamin_S_b"/>
</dbReference>
<dbReference type="InterPro" id="IPR010035">
    <property type="entry name" value="Thi_S"/>
</dbReference>
<reference evidence="2" key="1">
    <citation type="submission" date="2021-02" db="EMBL/GenBank/DDBJ databases">
        <title>Sulfurospirillum tamanensis sp. nov.</title>
        <authorList>
            <person name="Merkel A.Y."/>
        </authorList>
    </citation>
    <scope>NUCLEOTIDE SEQUENCE [LARGE SCALE GENOMIC DNA]</scope>
    <source>
        <strain evidence="2">T05b</strain>
    </source>
</reference>
<organism evidence="1 2">
    <name type="scientific">Sulfurospirillum tamanense</name>
    <dbReference type="NCBI Taxonomy" id="2813362"/>
    <lineage>
        <taxon>Bacteria</taxon>
        <taxon>Pseudomonadati</taxon>
        <taxon>Campylobacterota</taxon>
        <taxon>Epsilonproteobacteria</taxon>
        <taxon>Campylobacterales</taxon>
        <taxon>Sulfurospirillaceae</taxon>
        <taxon>Sulfurospirillum</taxon>
    </lineage>
</organism>
<proteinExistence type="predicted"/>
<dbReference type="CDD" id="cd00565">
    <property type="entry name" value="Ubl_ThiS"/>
    <property type="match status" value="1"/>
</dbReference>
<dbReference type="Gene3D" id="3.10.20.30">
    <property type="match status" value="1"/>
</dbReference>
<name>A0ABS2WUJ7_9BACT</name>
<reference evidence="1 2" key="2">
    <citation type="submission" date="2021-02" db="EMBL/GenBank/DDBJ databases">
        <title>Sulfurospirillum tamanensis sp. nov.</title>
        <authorList>
            <person name="Frolova A."/>
            <person name="Merkel A."/>
            <person name="Slobodkin A."/>
        </authorList>
    </citation>
    <scope>NUCLEOTIDE SEQUENCE [LARGE SCALE GENOMIC DNA]</scope>
    <source>
        <strain evidence="1 2">T05b</strain>
    </source>
</reference>
<comment type="caution">
    <text evidence="1">The sequence shown here is derived from an EMBL/GenBank/DDBJ whole genome shotgun (WGS) entry which is preliminary data.</text>
</comment>
<gene>
    <name evidence="1" type="primary">thiS</name>
    <name evidence="1" type="ORF">JWV37_11090</name>
</gene>
<dbReference type="PANTHER" id="PTHR34472">
    <property type="entry name" value="SULFUR CARRIER PROTEIN THIS"/>
    <property type="match status" value="1"/>
</dbReference>
<dbReference type="EMBL" id="JAFHKK010000032">
    <property type="protein sequence ID" value="MBN2965327.1"/>
    <property type="molecule type" value="Genomic_DNA"/>
</dbReference>
<sequence>MNIIVNGEAKETHVTTLLELMHELGIEPKVMAAAINMNVVKKEVWETTALSEGDKVELLHFVGGG</sequence>
<dbReference type="RefSeq" id="WP_205459887.1">
    <property type="nucleotide sequence ID" value="NZ_JAFHKK010000032.1"/>
</dbReference>
<accession>A0ABS2WUJ7</accession>
<evidence type="ECO:0000313" key="1">
    <source>
        <dbReference type="EMBL" id="MBN2965327.1"/>
    </source>
</evidence>
<dbReference type="Pfam" id="PF02597">
    <property type="entry name" value="ThiS"/>
    <property type="match status" value="1"/>
</dbReference>
<dbReference type="Proteomes" id="UP000703590">
    <property type="component" value="Unassembled WGS sequence"/>
</dbReference>
<dbReference type="InterPro" id="IPR003749">
    <property type="entry name" value="ThiS/MoaD-like"/>
</dbReference>
<dbReference type="SUPFAM" id="SSF54285">
    <property type="entry name" value="MoaD/ThiS"/>
    <property type="match status" value="1"/>
</dbReference>